<dbReference type="Proteomes" id="UP000054282">
    <property type="component" value="Unassembled WGS sequence"/>
</dbReference>
<keyword evidence="1" id="KW-0472">Membrane</keyword>
<proteinExistence type="predicted"/>
<keyword evidence="1" id="KW-0812">Transmembrane</keyword>
<dbReference type="AlphaFoldDB" id="A0A0L7M2D3"/>
<dbReference type="EMBL" id="DS016417">
    <property type="protein sequence ID" value="KOB86978.1"/>
    <property type="molecule type" value="Genomic_DNA"/>
</dbReference>
<reference evidence="3" key="1">
    <citation type="submission" date="2006-09" db="EMBL/GenBank/DDBJ databases">
        <title>Annotation of Plasmodium falciparum Dd2.</title>
        <authorList>
            <consortium name="The Broad Institute Genome Sequencing Platform"/>
            <person name="Volkman S.K."/>
            <person name="Neafsey D.E."/>
            <person name="Dash A.P."/>
            <person name="Chitnis C.E."/>
            <person name="Hartl D.L."/>
            <person name="Young S.K."/>
            <person name="Zeng Q."/>
            <person name="Koehrsen M."/>
            <person name="Alvarado L."/>
            <person name="Berlin A."/>
            <person name="Borenstein D."/>
            <person name="Chapman S.B."/>
            <person name="Chen Z."/>
            <person name="Engels R."/>
            <person name="Freedman E."/>
            <person name="Gellesch M."/>
            <person name="Goldberg J."/>
            <person name="Griggs A."/>
            <person name="Gujja S."/>
            <person name="Heilman E.R."/>
            <person name="Heiman D.I."/>
            <person name="Howarth C."/>
            <person name="Jen D."/>
            <person name="Larson L."/>
            <person name="Mehta T."/>
            <person name="Neiman D."/>
            <person name="Park D."/>
            <person name="Pearson M."/>
            <person name="Roberts A."/>
            <person name="Saif S."/>
            <person name="Shea T."/>
            <person name="Shenoy N."/>
            <person name="Sisk P."/>
            <person name="Stolte C."/>
            <person name="Sykes S."/>
            <person name="Walk T."/>
            <person name="White J."/>
            <person name="Yandava C."/>
            <person name="Haas B."/>
            <person name="Henn M.R."/>
            <person name="Nusbaum C."/>
            <person name="Birren B."/>
        </authorList>
    </citation>
    <scope>NUCLEOTIDE SEQUENCE [LARGE SCALE GENOMIC DNA]</scope>
</reference>
<sequence>MYILYLYYILLYFDWFIFYFSRSFTKCCGYDLNFYKSICKIFVYVTFYYFIFLTYNNYAYINIFLLGLFLYDLK</sequence>
<name>A0A0L7M2D3_PLAF4</name>
<protein>
    <submittedName>
        <fullName evidence="2">Uncharacterized protein</fullName>
    </submittedName>
</protein>
<gene>
    <name evidence="2" type="ORF">PFDG_02977</name>
</gene>
<accession>A0A0L7M2D3</accession>
<keyword evidence="1" id="KW-1133">Transmembrane helix</keyword>
<reference evidence="3" key="2">
    <citation type="submission" date="2006-09" db="EMBL/GenBank/DDBJ databases">
        <title>The genome sequence of Plasmodium falciparum Dd2.</title>
        <authorList>
            <consortium name="The Broad Institute Genome Sequencing Platform"/>
            <person name="Birren B."/>
            <person name="Lander E."/>
            <person name="Galagan J."/>
            <person name="Nusbaum C."/>
            <person name="Devon K."/>
            <person name="Henn M."/>
            <person name="Jaffe D."/>
            <person name="Butler J."/>
            <person name="Alvarez P."/>
            <person name="Gnerre S."/>
            <person name="Grabherr M."/>
            <person name="Kleber M."/>
            <person name="Mauceli E."/>
            <person name="Brockman W."/>
            <person name="MacCallum I.A."/>
            <person name="Rounsley S."/>
            <person name="Young S."/>
            <person name="LaButti K."/>
            <person name="Pushparaj V."/>
            <person name="DeCaprio D."/>
            <person name="Crawford M."/>
            <person name="Koehrsen M."/>
            <person name="Engels R."/>
            <person name="Montgomery P."/>
            <person name="Pearson M."/>
            <person name="Howarth C."/>
            <person name="Larson L."/>
            <person name="Luoma S."/>
            <person name="White J."/>
            <person name="Kodira C."/>
            <person name="Zeng Q."/>
            <person name="O'Leary S."/>
            <person name="Yandava C."/>
            <person name="Alvarado L."/>
            <person name="Wirth D."/>
            <person name="Volkman S."/>
            <person name="Hartl D."/>
        </authorList>
    </citation>
    <scope>NUCLEOTIDE SEQUENCE [LARGE SCALE GENOMIC DNA]</scope>
</reference>
<feature type="transmembrane region" description="Helical" evidence="1">
    <location>
        <begin position="6"/>
        <end position="22"/>
    </location>
</feature>
<evidence type="ECO:0000256" key="1">
    <source>
        <dbReference type="SAM" id="Phobius"/>
    </source>
</evidence>
<dbReference type="KEGG" id="pfd:PFDG_02977"/>
<evidence type="ECO:0000313" key="3">
    <source>
        <dbReference type="Proteomes" id="UP000054282"/>
    </source>
</evidence>
<organism evidence="2 3">
    <name type="scientific">Plasmodium falciparum (isolate Dd2)</name>
    <dbReference type="NCBI Taxonomy" id="57267"/>
    <lineage>
        <taxon>Eukaryota</taxon>
        <taxon>Sar</taxon>
        <taxon>Alveolata</taxon>
        <taxon>Apicomplexa</taxon>
        <taxon>Aconoidasida</taxon>
        <taxon>Haemosporida</taxon>
        <taxon>Plasmodiidae</taxon>
        <taxon>Plasmodium</taxon>
        <taxon>Plasmodium (Laverania)</taxon>
    </lineage>
</organism>
<evidence type="ECO:0000313" key="2">
    <source>
        <dbReference type="EMBL" id="KOB86978.1"/>
    </source>
</evidence>